<evidence type="ECO:0000256" key="4">
    <source>
        <dbReference type="ARBA" id="ARBA00022755"/>
    </source>
</evidence>
<evidence type="ECO:0000256" key="5">
    <source>
        <dbReference type="ARBA" id="ARBA00022801"/>
    </source>
</evidence>
<dbReference type="InterPro" id="IPR046346">
    <property type="entry name" value="Aminoacid_DH-like_N_sf"/>
</dbReference>
<dbReference type="InterPro" id="IPR000672">
    <property type="entry name" value="THF_DH/CycHdrlase"/>
</dbReference>
<evidence type="ECO:0000256" key="2">
    <source>
        <dbReference type="ARBA" id="ARBA00022563"/>
    </source>
</evidence>
<comment type="catalytic activity">
    <reaction evidence="11">
        <text>(6R)-5,10-methylene-5,6,7,8-tetrahydrofolate + NADP(+) = (6R)-5,10-methenyltetrahydrofolate + NADPH</text>
        <dbReference type="Rhea" id="RHEA:22812"/>
        <dbReference type="ChEBI" id="CHEBI:15636"/>
        <dbReference type="ChEBI" id="CHEBI:57455"/>
        <dbReference type="ChEBI" id="CHEBI:57783"/>
        <dbReference type="ChEBI" id="CHEBI:58349"/>
        <dbReference type="EC" id="1.5.1.5"/>
    </reaction>
</comment>
<dbReference type="Pfam" id="PF00763">
    <property type="entry name" value="THF_DHG_CYH"/>
    <property type="match status" value="1"/>
</dbReference>
<keyword evidence="2 11" id="KW-0554">One-carbon metabolism</keyword>
<keyword evidence="7 11" id="KW-0560">Oxidoreductase</keyword>
<keyword evidence="3 11" id="KW-0028">Amino-acid biosynthesis</keyword>
<dbReference type="PANTHER" id="PTHR48099">
    <property type="entry name" value="C-1-TETRAHYDROFOLATE SYNTHASE, CYTOPLASMIC-RELATED"/>
    <property type="match status" value="1"/>
</dbReference>
<dbReference type="CDD" id="cd01080">
    <property type="entry name" value="NAD_bind_m-THF_DH_Cyclohyd"/>
    <property type="match status" value="1"/>
</dbReference>
<sequence>MPATRLDGKKIAAEIRSEVAADVESFVAAGNAPPQLAAILVGDDPASQVYVRNKERACEKAGIASRLDRLPASTTQAELLAKVAELNADPAASGILVQLPLPSPEAGGTGIDERAVLDAIDPIKDVDAFSPVNVGLLMQGRPRFLPCTPHGIVQLLSRTNISTSGKHVVVVGRSDIVGKPMAMMLAQKDSTCGPETANATVTLAHSRTQDLAEVCRSADILIAAVGRPEMIRGEMIREGAVVIDVGINRVDDRLVGDVAFAEAENVASAITPVPGGVGPLTIAMLLHNTLMAAKMQAAGN</sequence>
<feature type="binding site" evidence="11">
    <location>
        <begin position="172"/>
        <end position="174"/>
    </location>
    <ligand>
        <name>NADP(+)</name>
        <dbReference type="ChEBI" id="CHEBI:58349"/>
    </ligand>
</feature>
<name>A0ABS8NN10_9BACT</name>
<feature type="domain" description="Tetrahydrofolate dehydrogenase/cyclohydrolase catalytic" evidence="12">
    <location>
        <begin position="6"/>
        <end position="127"/>
    </location>
</feature>
<comment type="caution">
    <text evidence="14">The sequence shown here is derived from an EMBL/GenBank/DDBJ whole genome shotgun (WGS) entry which is preliminary data.</text>
</comment>
<accession>A0ABS8NN10</accession>
<dbReference type="Proteomes" id="UP001430306">
    <property type="component" value="Unassembled WGS sequence"/>
</dbReference>
<keyword evidence="5 11" id="KW-0378">Hydrolase</keyword>
<evidence type="ECO:0000313" key="15">
    <source>
        <dbReference type="Proteomes" id="UP001430306"/>
    </source>
</evidence>
<dbReference type="InterPro" id="IPR020631">
    <property type="entry name" value="THF_DH/CycHdrlase_NAD-bd_dom"/>
</dbReference>
<dbReference type="InterPro" id="IPR020867">
    <property type="entry name" value="THF_DH/CycHdrlase_CS"/>
</dbReference>
<dbReference type="RefSeq" id="WP_230276573.1">
    <property type="nucleotide sequence ID" value="NZ_JAJKFW010000061.1"/>
</dbReference>
<dbReference type="NCBIfam" id="NF010783">
    <property type="entry name" value="PRK14186.1"/>
    <property type="match status" value="1"/>
</dbReference>
<dbReference type="SUPFAM" id="SSF51735">
    <property type="entry name" value="NAD(P)-binding Rossmann-fold domains"/>
    <property type="match status" value="1"/>
</dbReference>
<evidence type="ECO:0000256" key="6">
    <source>
        <dbReference type="ARBA" id="ARBA00022857"/>
    </source>
</evidence>
<dbReference type="EMBL" id="JAJKFW010000061">
    <property type="protein sequence ID" value="MCC9644901.1"/>
    <property type="molecule type" value="Genomic_DNA"/>
</dbReference>
<dbReference type="InterPro" id="IPR020630">
    <property type="entry name" value="THF_DH/CycHdrlase_cat_dom"/>
</dbReference>
<evidence type="ECO:0000256" key="10">
    <source>
        <dbReference type="ARBA" id="ARBA00023268"/>
    </source>
</evidence>
<keyword evidence="9 11" id="KW-0486">Methionine biosynthesis</keyword>
<comment type="caution">
    <text evidence="11">Lacks conserved residue(s) required for the propagation of feature annotation.</text>
</comment>
<comment type="function">
    <text evidence="11">Catalyzes the oxidation of 5,10-methylenetetrahydrofolate to 5,10-methenyltetrahydrofolate and then the hydrolysis of 5,10-methenyltetrahydrofolate to 10-formyltetrahydrofolate.</text>
</comment>
<dbReference type="PROSITE" id="PS00766">
    <property type="entry name" value="THF_DHG_CYH_1"/>
    <property type="match status" value="1"/>
</dbReference>
<evidence type="ECO:0000256" key="11">
    <source>
        <dbReference type="HAMAP-Rule" id="MF_01576"/>
    </source>
</evidence>
<comment type="pathway">
    <text evidence="1 11">One-carbon metabolism; tetrahydrofolate interconversion.</text>
</comment>
<feature type="binding site" evidence="11">
    <location>
        <position position="247"/>
    </location>
    <ligand>
        <name>NADP(+)</name>
        <dbReference type="ChEBI" id="CHEBI:58349"/>
    </ligand>
</feature>
<dbReference type="Gene3D" id="3.40.50.10860">
    <property type="entry name" value="Leucine Dehydrogenase, chain A, domain 1"/>
    <property type="match status" value="1"/>
</dbReference>
<dbReference type="Pfam" id="PF02882">
    <property type="entry name" value="THF_DHG_CYH_C"/>
    <property type="match status" value="1"/>
</dbReference>
<dbReference type="EC" id="1.5.1.5" evidence="11"/>
<keyword evidence="8 11" id="KW-0368">Histidine biosynthesis</keyword>
<reference evidence="14" key="1">
    <citation type="submission" date="2021-11" db="EMBL/GenBank/DDBJ databases">
        <title>Genome sequence.</title>
        <authorList>
            <person name="Sun Q."/>
        </authorList>
    </citation>
    <scope>NUCLEOTIDE SEQUENCE</scope>
    <source>
        <strain evidence="14">JC740</strain>
    </source>
</reference>
<evidence type="ECO:0000256" key="7">
    <source>
        <dbReference type="ARBA" id="ARBA00023002"/>
    </source>
</evidence>
<evidence type="ECO:0000256" key="1">
    <source>
        <dbReference type="ARBA" id="ARBA00004777"/>
    </source>
</evidence>
<evidence type="ECO:0000259" key="12">
    <source>
        <dbReference type="Pfam" id="PF00763"/>
    </source>
</evidence>
<keyword evidence="15" id="KW-1185">Reference proteome</keyword>
<dbReference type="HAMAP" id="MF_01576">
    <property type="entry name" value="THF_DHG_CYH"/>
    <property type="match status" value="1"/>
</dbReference>
<comment type="subunit">
    <text evidence="11">Homodimer.</text>
</comment>
<dbReference type="Gene3D" id="3.40.50.720">
    <property type="entry name" value="NAD(P)-binding Rossmann-like Domain"/>
    <property type="match status" value="1"/>
</dbReference>
<evidence type="ECO:0000256" key="8">
    <source>
        <dbReference type="ARBA" id="ARBA00023102"/>
    </source>
</evidence>
<keyword evidence="6 11" id="KW-0521">NADP</keyword>
<comment type="similarity">
    <text evidence="11">Belongs to the tetrahydrofolate dehydrogenase/cyclohydrolase family.</text>
</comment>
<gene>
    <name evidence="11 14" type="primary">folD</name>
    <name evidence="14" type="ORF">LOC71_21705</name>
</gene>
<organism evidence="14 15">
    <name type="scientific">Rhodopirellula halodulae</name>
    <dbReference type="NCBI Taxonomy" id="2894198"/>
    <lineage>
        <taxon>Bacteria</taxon>
        <taxon>Pseudomonadati</taxon>
        <taxon>Planctomycetota</taxon>
        <taxon>Planctomycetia</taxon>
        <taxon>Pirellulales</taxon>
        <taxon>Pirellulaceae</taxon>
        <taxon>Rhodopirellula</taxon>
    </lineage>
</organism>
<dbReference type="PANTHER" id="PTHR48099:SF5">
    <property type="entry name" value="C-1-TETRAHYDROFOLATE SYNTHASE, CYTOPLASMIC"/>
    <property type="match status" value="1"/>
</dbReference>
<evidence type="ECO:0000256" key="3">
    <source>
        <dbReference type="ARBA" id="ARBA00022605"/>
    </source>
</evidence>
<evidence type="ECO:0000259" key="13">
    <source>
        <dbReference type="Pfam" id="PF02882"/>
    </source>
</evidence>
<dbReference type="InterPro" id="IPR036291">
    <property type="entry name" value="NAD(P)-bd_dom_sf"/>
</dbReference>
<keyword evidence="4 11" id="KW-0658">Purine biosynthesis</keyword>
<evidence type="ECO:0000256" key="9">
    <source>
        <dbReference type="ARBA" id="ARBA00023167"/>
    </source>
</evidence>
<dbReference type="EC" id="3.5.4.9" evidence="11"/>
<keyword evidence="10 11" id="KW-0511">Multifunctional enzyme</keyword>
<protein>
    <recommendedName>
        <fullName evidence="11">Bifunctional protein FolD</fullName>
    </recommendedName>
    <domain>
        <recommendedName>
            <fullName evidence="11">Methylenetetrahydrofolate dehydrogenase</fullName>
            <ecNumber evidence="11">1.5.1.5</ecNumber>
        </recommendedName>
    </domain>
    <domain>
        <recommendedName>
            <fullName evidence="11">Methenyltetrahydrofolate cyclohydrolase</fullName>
            <ecNumber evidence="11">3.5.4.9</ecNumber>
        </recommendedName>
    </domain>
</protein>
<feature type="domain" description="Tetrahydrofolate dehydrogenase/cyclohydrolase NAD(P)-binding" evidence="13">
    <location>
        <begin position="146"/>
        <end position="296"/>
    </location>
</feature>
<dbReference type="SUPFAM" id="SSF53223">
    <property type="entry name" value="Aminoacid dehydrogenase-like, N-terminal domain"/>
    <property type="match status" value="1"/>
</dbReference>
<evidence type="ECO:0000313" key="14">
    <source>
        <dbReference type="EMBL" id="MCC9644901.1"/>
    </source>
</evidence>
<dbReference type="PRINTS" id="PR00085">
    <property type="entry name" value="THFDHDRGNASE"/>
</dbReference>
<comment type="catalytic activity">
    <reaction evidence="11">
        <text>(6R)-5,10-methenyltetrahydrofolate + H2O = (6R)-10-formyltetrahydrofolate + H(+)</text>
        <dbReference type="Rhea" id="RHEA:23700"/>
        <dbReference type="ChEBI" id="CHEBI:15377"/>
        <dbReference type="ChEBI" id="CHEBI:15378"/>
        <dbReference type="ChEBI" id="CHEBI:57455"/>
        <dbReference type="ChEBI" id="CHEBI:195366"/>
        <dbReference type="EC" id="3.5.4.9"/>
    </reaction>
</comment>
<proteinExistence type="inferred from homology"/>